<evidence type="ECO:0000259" key="1">
    <source>
        <dbReference type="Pfam" id="PF00266"/>
    </source>
</evidence>
<evidence type="ECO:0000313" key="2">
    <source>
        <dbReference type="EMBL" id="MBF4694695.1"/>
    </source>
</evidence>
<dbReference type="Pfam" id="PF00266">
    <property type="entry name" value="Aminotran_5"/>
    <property type="match status" value="1"/>
</dbReference>
<gene>
    <name evidence="2" type="ORF">ISU02_16400</name>
</gene>
<dbReference type="InterPro" id="IPR015422">
    <property type="entry name" value="PyrdxlP-dep_Trfase_small"/>
</dbReference>
<dbReference type="Gene3D" id="3.40.640.10">
    <property type="entry name" value="Type I PLP-dependent aspartate aminotransferase-like (Major domain)"/>
    <property type="match status" value="1"/>
</dbReference>
<keyword evidence="2" id="KW-0032">Aminotransferase</keyword>
<sequence>MTLNINNVRSEIIGNEVFFKTPYGDRLMTYADYTASGKTLKFIEKYLVKLESMYANSHTDDSITGKHMTSMVHMAEQKIKELLNAKKHYVFTVGTGATGAIHKLNSILGFYYAPNLKKYMELDAVHVAQRPVVFISSYEHHSNELMWRESIAEVVVIGLDKNGCFNLEELKSKTASPKYKGRLKIGSFSAASNVTGMVTPTFEIAKIMHKNDGYAFFDFAASGPYVDIDMCRDEVSYFDGIYLSTHKFLGGPGGSGILVMNKALYDLFDAPTIAGGGTVDYVSSESYDYTKNVLERERAGTPGIMQIFRAALALELKSELGIETIEKIEQDYISYSMKRLLKNKNIEILGHTDPSKRIAILSFNIKYKEGYLHHKFVAKLLNDLFGIQSRAGCACAGPYGHTLLGIDNRVSSEYREMIREGVNSLKPGWVRLNFHYTFTATEVAFICDAIEFIAEKGYAFLNEYEMDKSSGLWSHRKFEDSTELIDQFGILSGWAVKDLDVFKSNTIKKEQLMKQYLEDALKIYHQIVATTKQEFKHFDLEKMDRLKWYYVSHLI</sequence>
<dbReference type="Proteomes" id="UP000614200">
    <property type="component" value="Unassembled WGS sequence"/>
</dbReference>
<dbReference type="EMBL" id="JADKNH010000010">
    <property type="protein sequence ID" value="MBF4694695.1"/>
    <property type="molecule type" value="Genomic_DNA"/>
</dbReference>
<proteinExistence type="predicted"/>
<organism evidence="2 3">
    <name type="scientific">Fusibacter ferrireducens</name>
    <dbReference type="NCBI Taxonomy" id="2785058"/>
    <lineage>
        <taxon>Bacteria</taxon>
        <taxon>Bacillati</taxon>
        <taxon>Bacillota</taxon>
        <taxon>Clostridia</taxon>
        <taxon>Eubacteriales</taxon>
        <taxon>Eubacteriales Family XII. Incertae Sedis</taxon>
        <taxon>Fusibacter</taxon>
    </lineage>
</organism>
<reference evidence="2 3" key="1">
    <citation type="submission" date="2020-11" db="EMBL/GenBank/DDBJ databases">
        <title>Fusibacter basophilias sp. nov.</title>
        <authorList>
            <person name="Qiu D."/>
        </authorList>
    </citation>
    <scope>NUCLEOTIDE SEQUENCE [LARGE SCALE GENOMIC DNA]</scope>
    <source>
        <strain evidence="2 3">Q10-2</strain>
    </source>
</reference>
<dbReference type="PANTHER" id="PTHR43686:SF1">
    <property type="entry name" value="AMINOTRAN_5 DOMAIN-CONTAINING PROTEIN"/>
    <property type="match status" value="1"/>
</dbReference>
<dbReference type="InterPro" id="IPR015421">
    <property type="entry name" value="PyrdxlP-dep_Trfase_major"/>
</dbReference>
<dbReference type="RefSeq" id="WP_194702934.1">
    <property type="nucleotide sequence ID" value="NZ_JADKNH010000010.1"/>
</dbReference>
<name>A0ABR9ZXU9_9FIRM</name>
<dbReference type="SUPFAM" id="SSF53383">
    <property type="entry name" value="PLP-dependent transferases"/>
    <property type="match status" value="1"/>
</dbReference>
<dbReference type="PANTHER" id="PTHR43686">
    <property type="entry name" value="SULFURTRANSFERASE-RELATED"/>
    <property type="match status" value="1"/>
</dbReference>
<keyword evidence="3" id="KW-1185">Reference proteome</keyword>
<dbReference type="Gene3D" id="3.90.1150.10">
    <property type="entry name" value="Aspartate Aminotransferase, domain 1"/>
    <property type="match status" value="1"/>
</dbReference>
<dbReference type="InterPro" id="IPR015424">
    <property type="entry name" value="PyrdxlP-dep_Trfase"/>
</dbReference>
<dbReference type="InterPro" id="IPR000192">
    <property type="entry name" value="Aminotrans_V_dom"/>
</dbReference>
<evidence type="ECO:0000313" key="3">
    <source>
        <dbReference type="Proteomes" id="UP000614200"/>
    </source>
</evidence>
<accession>A0ABR9ZXU9</accession>
<keyword evidence="2" id="KW-0808">Transferase</keyword>
<dbReference type="GO" id="GO:0008483">
    <property type="term" value="F:transaminase activity"/>
    <property type="evidence" value="ECO:0007669"/>
    <property type="project" value="UniProtKB-KW"/>
</dbReference>
<feature type="domain" description="Aminotransferase class V" evidence="1">
    <location>
        <begin position="30"/>
        <end position="402"/>
    </location>
</feature>
<comment type="caution">
    <text evidence="2">The sequence shown here is derived from an EMBL/GenBank/DDBJ whole genome shotgun (WGS) entry which is preliminary data.</text>
</comment>
<protein>
    <submittedName>
        <fullName evidence="2">Aminotransferase class V-fold PLP-dependent enzyme</fullName>
    </submittedName>
</protein>